<comment type="caution">
    <text evidence="7">The sequence shown here is derived from an EMBL/GenBank/DDBJ whole genome shotgun (WGS) entry which is preliminary data.</text>
</comment>
<evidence type="ECO:0000313" key="8">
    <source>
        <dbReference type="Proteomes" id="UP001141259"/>
    </source>
</evidence>
<dbReference type="PANTHER" id="PTHR43480:SF1">
    <property type="entry name" value="ACYL-[ACYL-CARRIER-PROTEIN]--UDP-N-ACETYLGLUCOSAMINE O-ACYLTRANSFERASE, MITOCHONDRIAL-RELATED"/>
    <property type="match status" value="1"/>
</dbReference>
<dbReference type="Pfam" id="PF13720">
    <property type="entry name" value="Acetyltransf_11"/>
    <property type="match status" value="1"/>
</dbReference>
<proteinExistence type="predicted"/>
<protein>
    <submittedName>
        <fullName evidence="7">UDP-N-acetylglucosamine acyltransferase</fullName>
    </submittedName>
</protein>
<dbReference type="PIRSF" id="PIRSF000456">
    <property type="entry name" value="UDP-GlcNAc_acltr"/>
    <property type="match status" value="1"/>
</dbReference>
<evidence type="ECO:0000256" key="1">
    <source>
        <dbReference type="ARBA" id="ARBA00022516"/>
    </source>
</evidence>
<evidence type="ECO:0000256" key="3">
    <source>
        <dbReference type="ARBA" id="ARBA00022679"/>
    </source>
</evidence>
<keyword evidence="4" id="KW-0443">Lipid metabolism</keyword>
<keyword evidence="1" id="KW-0444">Lipid biosynthesis</keyword>
<keyword evidence="5 7" id="KW-0012">Acyltransferase</keyword>
<evidence type="ECO:0000313" key="7">
    <source>
        <dbReference type="EMBL" id="MCS7482210.1"/>
    </source>
</evidence>
<gene>
    <name evidence="7" type="ORF">NZH93_35635</name>
</gene>
<dbReference type="PANTHER" id="PTHR43480">
    <property type="entry name" value="ACYL-[ACYL-CARRIER-PROTEIN]--UDP-N-ACETYLGLUCOSAMINE O-ACYLTRANSFERASE"/>
    <property type="match status" value="1"/>
</dbReference>
<dbReference type="EMBL" id="JANYMP010000022">
    <property type="protein sequence ID" value="MCS7482210.1"/>
    <property type="molecule type" value="Genomic_DNA"/>
</dbReference>
<dbReference type="RefSeq" id="WP_259627684.1">
    <property type="nucleotide sequence ID" value="NZ_JANYMP010000022.1"/>
</dbReference>
<keyword evidence="3" id="KW-0808">Transferase</keyword>
<dbReference type="InterPro" id="IPR001451">
    <property type="entry name" value="Hexapep"/>
</dbReference>
<dbReference type="SUPFAM" id="SSF51161">
    <property type="entry name" value="Trimeric LpxA-like enzymes"/>
    <property type="match status" value="1"/>
</dbReference>
<dbReference type="AlphaFoldDB" id="A0A9X2VSZ7"/>
<dbReference type="InterPro" id="IPR010137">
    <property type="entry name" value="Lipid_A_LpxA"/>
</dbReference>
<name>A0A9X2VSZ7_9PSEU</name>
<reference evidence="7" key="1">
    <citation type="submission" date="2022-08" db="EMBL/GenBank/DDBJ databases">
        <authorList>
            <person name="Tistechok S."/>
            <person name="Samborskyy M."/>
            <person name="Roman I."/>
        </authorList>
    </citation>
    <scope>NUCLEOTIDE SEQUENCE</scope>
    <source>
        <strain evidence="7">DSM 103496</strain>
    </source>
</reference>
<evidence type="ECO:0000259" key="6">
    <source>
        <dbReference type="Pfam" id="PF13720"/>
    </source>
</evidence>
<dbReference type="Gene3D" id="2.160.10.10">
    <property type="entry name" value="Hexapeptide repeat proteins"/>
    <property type="match status" value="1"/>
</dbReference>
<keyword evidence="2" id="KW-0441">Lipid A biosynthesis</keyword>
<dbReference type="GO" id="GO:0009245">
    <property type="term" value="P:lipid A biosynthetic process"/>
    <property type="evidence" value="ECO:0007669"/>
    <property type="project" value="UniProtKB-KW"/>
</dbReference>
<dbReference type="InterPro" id="IPR029098">
    <property type="entry name" value="Acetyltransf_C"/>
</dbReference>
<dbReference type="InterPro" id="IPR011004">
    <property type="entry name" value="Trimer_LpxA-like_sf"/>
</dbReference>
<evidence type="ECO:0000256" key="5">
    <source>
        <dbReference type="ARBA" id="ARBA00023315"/>
    </source>
</evidence>
<evidence type="ECO:0000256" key="4">
    <source>
        <dbReference type="ARBA" id="ARBA00023098"/>
    </source>
</evidence>
<evidence type="ECO:0000256" key="2">
    <source>
        <dbReference type="ARBA" id="ARBA00022556"/>
    </source>
</evidence>
<dbReference type="GO" id="GO:0008780">
    <property type="term" value="F:acyl-[acyl-carrier-protein]-UDP-N-acetylglucosamine O-acyltransferase activity"/>
    <property type="evidence" value="ECO:0007669"/>
    <property type="project" value="InterPro"/>
</dbReference>
<accession>A0A9X2VSZ7</accession>
<feature type="domain" description="UDP N-acetylglucosamine O-acyltransferase C-terminal" evidence="6">
    <location>
        <begin position="163"/>
        <end position="207"/>
    </location>
</feature>
<dbReference type="GO" id="GO:0016020">
    <property type="term" value="C:membrane"/>
    <property type="evidence" value="ECO:0007669"/>
    <property type="project" value="GOC"/>
</dbReference>
<keyword evidence="8" id="KW-1185">Reference proteome</keyword>
<dbReference type="Pfam" id="PF00132">
    <property type="entry name" value="Hexapep"/>
    <property type="match status" value="1"/>
</dbReference>
<dbReference type="Pfam" id="PF14602">
    <property type="entry name" value="Hexapep_2"/>
    <property type="match status" value="2"/>
</dbReference>
<organism evidence="7 8">
    <name type="scientific">Umezawaea endophytica</name>
    <dbReference type="NCBI Taxonomy" id="1654476"/>
    <lineage>
        <taxon>Bacteria</taxon>
        <taxon>Bacillati</taxon>
        <taxon>Actinomycetota</taxon>
        <taxon>Actinomycetes</taxon>
        <taxon>Pseudonocardiales</taxon>
        <taxon>Pseudonocardiaceae</taxon>
        <taxon>Umezawaea</taxon>
    </lineage>
</organism>
<dbReference type="Proteomes" id="UP001141259">
    <property type="component" value="Unassembled WGS sequence"/>
</dbReference>
<sequence length="240" mass="25114">MSHVHPSAVIGDGVVLGERVTIGPNAVVLGPAKIGDDCWIGPGCVIGTPPELSSEPHNRAWDGDLAHSGVEIGPRTVVRELSTIHQGSYRPTRVGADCWLLNRVYVAHDSQVGDGVTLSAGTSLGGHVQIGDRVNVGMNAVVHQRRVIGPGAMVGMGGAVTKDVPPFAMAYGNPARLNGVNAVGMTRSGMGEDVVRLLAAAYAELLVPADLPEELREAFTWWFDVKPAKPLASSEAPLPL</sequence>